<name>A0AAP0NKK0_9MAGN</name>
<evidence type="ECO:0000313" key="2">
    <source>
        <dbReference type="Proteomes" id="UP001417504"/>
    </source>
</evidence>
<dbReference type="AlphaFoldDB" id="A0AAP0NKK0"/>
<sequence length="129" mass="14759">MAAKHLRVSSLITIPLCFNRFSHSSHPLFGSFGPYPFHCKLNNSQSLHAKKRESRIEPSIMEEIGIEEEEEEEIDDEGFGGEFEDGDAGDSFLDGLELDEAELRVRWGMELEVVEYLLLEPHGTKKHWL</sequence>
<dbReference type="EMBL" id="JBBNAE010000007">
    <property type="protein sequence ID" value="KAK9110423.1"/>
    <property type="molecule type" value="Genomic_DNA"/>
</dbReference>
<proteinExistence type="predicted"/>
<accession>A0AAP0NKK0</accession>
<evidence type="ECO:0000313" key="1">
    <source>
        <dbReference type="EMBL" id="KAK9110423.1"/>
    </source>
</evidence>
<reference evidence="1 2" key="1">
    <citation type="submission" date="2024-01" db="EMBL/GenBank/DDBJ databases">
        <title>Genome assemblies of Stephania.</title>
        <authorList>
            <person name="Yang L."/>
        </authorList>
    </citation>
    <scope>NUCLEOTIDE SEQUENCE [LARGE SCALE GENOMIC DNA]</scope>
    <source>
        <strain evidence="1">QJT</strain>
        <tissue evidence="1">Leaf</tissue>
    </source>
</reference>
<gene>
    <name evidence="1" type="ORF">Sjap_018483</name>
</gene>
<protein>
    <submittedName>
        <fullName evidence="1">Uncharacterized protein</fullName>
    </submittedName>
</protein>
<keyword evidence="2" id="KW-1185">Reference proteome</keyword>
<dbReference type="Proteomes" id="UP001417504">
    <property type="component" value="Unassembled WGS sequence"/>
</dbReference>
<organism evidence="1 2">
    <name type="scientific">Stephania japonica</name>
    <dbReference type="NCBI Taxonomy" id="461633"/>
    <lineage>
        <taxon>Eukaryota</taxon>
        <taxon>Viridiplantae</taxon>
        <taxon>Streptophyta</taxon>
        <taxon>Embryophyta</taxon>
        <taxon>Tracheophyta</taxon>
        <taxon>Spermatophyta</taxon>
        <taxon>Magnoliopsida</taxon>
        <taxon>Ranunculales</taxon>
        <taxon>Menispermaceae</taxon>
        <taxon>Menispermoideae</taxon>
        <taxon>Cissampelideae</taxon>
        <taxon>Stephania</taxon>
    </lineage>
</organism>
<comment type="caution">
    <text evidence="1">The sequence shown here is derived from an EMBL/GenBank/DDBJ whole genome shotgun (WGS) entry which is preliminary data.</text>
</comment>